<evidence type="ECO:0000259" key="1">
    <source>
        <dbReference type="SMART" id="SM00670"/>
    </source>
</evidence>
<dbReference type="SMART" id="SM00670">
    <property type="entry name" value="PINc"/>
    <property type="match status" value="1"/>
</dbReference>
<dbReference type="InterPro" id="IPR002716">
    <property type="entry name" value="PIN_dom"/>
</dbReference>
<dbReference type="RefSeq" id="WP_018920646.1">
    <property type="nucleotide sequence ID" value="NZ_LR134384.1"/>
</dbReference>
<feature type="domain" description="PIN" evidence="1">
    <location>
        <begin position="1"/>
        <end position="112"/>
    </location>
</feature>
<dbReference type="InterPro" id="IPR029060">
    <property type="entry name" value="PIN-like_dom_sf"/>
</dbReference>
<sequence>MRIVLDTNCLIQSVSPRSKYHAVWESFVSGENRLCITNEIIEEYIEILQKLVGYEVSEYIVKTIINSPFTEFFTPYYHFELIKADPDDNKFVDCAIVARARYVVTNDHHYDVLKEIPFPKVQIISIQDFMKVVGGL</sequence>
<dbReference type="SUPFAM" id="SSF88723">
    <property type="entry name" value="PIN domain-like"/>
    <property type="match status" value="1"/>
</dbReference>
<dbReference type="Gene3D" id="3.40.50.1010">
    <property type="entry name" value="5'-nuclease"/>
    <property type="match status" value="1"/>
</dbReference>
<accession>A0A448L3T1</accession>
<evidence type="ECO:0000313" key="2">
    <source>
        <dbReference type="EMBL" id="VEH14609.1"/>
    </source>
</evidence>
<dbReference type="GeneID" id="85011484"/>
<protein>
    <submittedName>
        <fullName evidence="2">Predicted nucleic acid-binding protein, contains PIN domain</fullName>
    </submittedName>
</protein>
<evidence type="ECO:0000313" key="3">
    <source>
        <dbReference type="Proteomes" id="UP000274578"/>
    </source>
</evidence>
<dbReference type="PANTHER" id="PTHR34610:SF3">
    <property type="entry name" value="SSL7007 PROTEIN"/>
    <property type="match status" value="1"/>
</dbReference>
<dbReference type="Proteomes" id="UP000274578">
    <property type="component" value="Chromosome 1"/>
</dbReference>
<gene>
    <name evidence="2" type="ORF">NCTC13071_00586</name>
</gene>
<name>A0A448L3T1_9BACT</name>
<dbReference type="InterPro" id="IPR002850">
    <property type="entry name" value="PIN_toxin-like"/>
</dbReference>
<proteinExistence type="predicted"/>
<dbReference type="PANTHER" id="PTHR34610">
    <property type="entry name" value="SSL7007 PROTEIN"/>
    <property type="match status" value="1"/>
</dbReference>
<dbReference type="Pfam" id="PF13470">
    <property type="entry name" value="PIN_3"/>
    <property type="match status" value="1"/>
</dbReference>
<organism evidence="2 3">
    <name type="scientific">Segatella oris</name>
    <dbReference type="NCBI Taxonomy" id="28135"/>
    <lineage>
        <taxon>Bacteria</taxon>
        <taxon>Pseudomonadati</taxon>
        <taxon>Bacteroidota</taxon>
        <taxon>Bacteroidia</taxon>
        <taxon>Bacteroidales</taxon>
        <taxon>Prevotellaceae</taxon>
        <taxon>Segatella</taxon>
    </lineage>
</organism>
<dbReference type="KEGG" id="poc:NCTC13071_00586"/>
<dbReference type="EMBL" id="LR134384">
    <property type="protein sequence ID" value="VEH14609.1"/>
    <property type="molecule type" value="Genomic_DNA"/>
</dbReference>
<reference evidence="2 3" key="1">
    <citation type="submission" date="2018-12" db="EMBL/GenBank/DDBJ databases">
        <authorList>
            <consortium name="Pathogen Informatics"/>
        </authorList>
    </citation>
    <scope>NUCLEOTIDE SEQUENCE [LARGE SCALE GENOMIC DNA]</scope>
    <source>
        <strain evidence="2 3">NCTC13071</strain>
    </source>
</reference>
<dbReference type="AlphaFoldDB" id="A0A448L3T1"/>